<sequence length="106" mass="12295">MWLIIVVIVLILIFMYFKYQRESFKAPIKYRYGNYPTVAAFEADCHHCKQRDLESCTKDCDGMCGVCNYYDGGQWCDEKVLMGSECGYPDQWDGESNLLDESVYGI</sequence>
<dbReference type="EMBL" id="BARS01043442">
    <property type="protein sequence ID" value="GAG39641.1"/>
    <property type="molecule type" value="Genomic_DNA"/>
</dbReference>
<protein>
    <submittedName>
        <fullName evidence="1">Uncharacterized protein</fullName>
    </submittedName>
</protein>
<accession>X0YSI7</accession>
<dbReference type="AlphaFoldDB" id="X0YSI7"/>
<organism evidence="1">
    <name type="scientific">marine sediment metagenome</name>
    <dbReference type="NCBI Taxonomy" id="412755"/>
    <lineage>
        <taxon>unclassified sequences</taxon>
        <taxon>metagenomes</taxon>
        <taxon>ecological metagenomes</taxon>
    </lineage>
</organism>
<name>X0YSI7_9ZZZZ</name>
<reference evidence="1" key="1">
    <citation type="journal article" date="2014" name="Front. Microbiol.">
        <title>High frequency of phylogenetically diverse reductive dehalogenase-homologous genes in deep subseafloor sedimentary metagenomes.</title>
        <authorList>
            <person name="Kawai M."/>
            <person name="Futagami T."/>
            <person name="Toyoda A."/>
            <person name="Takaki Y."/>
            <person name="Nishi S."/>
            <person name="Hori S."/>
            <person name="Arai W."/>
            <person name="Tsubouchi T."/>
            <person name="Morono Y."/>
            <person name="Uchiyama I."/>
            <person name="Ito T."/>
            <person name="Fujiyama A."/>
            <person name="Inagaki F."/>
            <person name="Takami H."/>
        </authorList>
    </citation>
    <scope>NUCLEOTIDE SEQUENCE</scope>
    <source>
        <strain evidence="1">Expedition CK06-06</strain>
    </source>
</reference>
<comment type="caution">
    <text evidence="1">The sequence shown here is derived from an EMBL/GenBank/DDBJ whole genome shotgun (WGS) entry which is preliminary data.</text>
</comment>
<evidence type="ECO:0000313" key="1">
    <source>
        <dbReference type="EMBL" id="GAG39641.1"/>
    </source>
</evidence>
<proteinExistence type="predicted"/>
<gene>
    <name evidence="1" type="ORF">S01H1_65768</name>
</gene>